<keyword evidence="4" id="KW-1185">Reference proteome</keyword>
<feature type="transmembrane region" description="Helical" evidence="2">
    <location>
        <begin position="40"/>
        <end position="59"/>
    </location>
</feature>
<keyword evidence="2" id="KW-0472">Membrane</keyword>
<accession>A0A1G6W6M3</accession>
<evidence type="ECO:0000256" key="1">
    <source>
        <dbReference type="SAM" id="MobiDB-lite"/>
    </source>
</evidence>
<feature type="region of interest" description="Disordered" evidence="1">
    <location>
        <begin position="1"/>
        <end position="33"/>
    </location>
</feature>
<dbReference type="Proteomes" id="UP000198925">
    <property type="component" value="Unassembled WGS sequence"/>
</dbReference>
<evidence type="ECO:0008006" key="5">
    <source>
        <dbReference type="Google" id="ProtNLM"/>
    </source>
</evidence>
<protein>
    <recommendedName>
        <fullName evidence="5">Inner membrane protein</fullName>
    </recommendedName>
</protein>
<evidence type="ECO:0000313" key="4">
    <source>
        <dbReference type="Proteomes" id="UP000198925"/>
    </source>
</evidence>
<gene>
    <name evidence="3" type="ORF">SAMN04487779_101064</name>
</gene>
<dbReference type="EMBL" id="FMZX01000010">
    <property type="protein sequence ID" value="SDD60686.1"/>
    <property type="molecule type" value="Genomic_DNA"/>
</dbReference>
<evidence type="ECO:0000313" key="3">
    <source>
        <dbReference type="EMBL" id="SDD60686.1"/>
    </source>
</evidence>
<name>A0A1G6W6M3_9PROT</name>
<keyword evidence="2" id="KW-0812">Transmembrane</keyword>
<keyword evidence="2" id="KW-1133">Transmembrane helix</keyword>
<organism evidence="3 4">
    <name type="scientific">Belnapia rosea</name>
    <dbReference type="NCBI Taxonomy" id="938405"/>
    <lineage>
        <taxon>Bacteria</taxon>
        <taxon>Pseudomonadati</taxon>
        <taxon>Pseudomonadota</taxon>
        <taxon>Alphaproteobacteria</taxon>
        <taxon>Acetobacterales</taxon>
        <taxon>Roseomonadaceae</taxon>
        <taxon>Belnapia</taxon>
    </lineage>
</organism>
<proteinExistence type="predicted"/>
<dbReference type="STRING" id="938405.SAMN02927895_01078"/>
<sequence length="431" mass="45300">MPPPPRPATPPPPSPPPTPRNSPLDQPAPRPLLSGRVDPAAVVIGVGGLVLLVAVWWLLVTPRSSTDNNVDSARVAQIEQRLTALDGLRGEVGALNGRIQQVQPLEARIRSLEERPVASDTRPLETRLAGVTEQVAAAERAGTQAAERDNAMERRLQGLEAKPTIDPAAFAPRDAVEGLSGRIERLTERVEQQGQALDSRLQDQARAAEGRLAAQDKAVQDRVAALEASVGQRVAGLEGTLGERIGALESALGGRVAALEAAQQRLQAIESRTSRLAAVDSLRGALTAGQPLGEALGRIDQPPQALARFAGTAPPTESSLRLSFEDAAKAARAASDAAMQPDGSRAGVVDSALSRLGGLVTIRRGDQVVWGDAAEAEIERARRALEAGDIEMSLQHIDKLPPPARAAMQGWADQARALLAARAALRQLAAG</sequence>
<evidence type="ECO:0000256" key="2">
    <source>
        <dbReference type="SAM" id="Phobius"/>
    </source>
</evidence>
<feature type="compositionally biased region" description="Pro residues" evidence="1">
    <location>
        <begin position="1"/>
        <end position="30"/>
    </location>
</feature>
<reference evidence="3 4" key="1">
    <citation type="submission" date="2016-10" db="EMBL/GenBank/DDBJ databases">
        <authorList>
            <person name="de Groot N.N."/>
        </authorList>
    </citation>
    <scope>NUCLEOTIDE SEQUENCE [LARGE SCALE GENOMIC DNA]</scope>
    <source>
        <strain evidence="3 4">CPCC 100156</strain>
    </source>
</reference>
<dbReference type="RefSeq" id="WP_143018175.1">
    <property type="nucleotide sequence ID" value="NZ_FMZX01000010.1"/>
</dbReference>
<dbReference type="AlphaFoldDB" id="A0A1G6W6M3"/>